<dbReference type="InterPro" id="IPR001296">
    <property type="entry name" value="Glyco_trans_1"/>
</dbReference>
<dbReference type="SUPFAM" id="SSF53756">
    <property type="entry name" value="UDP-Glycosyltransferase/glycogen phosphorylase"/>
    <property type="match status" value="1"/>
</dbReference>
<feature type="domain" description="Glycosyl transferase family 1" evidence="2">
    <location>
        <begin position="191"/>
        <end position="354"/>
    </location>
</feature>
<gene>
    <name evidence="4" type="ORF">HA237_01590</name>
    <name evidence="5" type="ORF">J4224_04520</name>
</gene>
<accession>A0A7J4IRI3</accession>
<dbReference type="InterPro" id="IPR028098">
    <property type="entry name" value="Glyco_trans_4-like_N"/>
</dbReference>
<dbReference type="CDD" id="cd03801">
    <property type="entry name" value="GT4_PimA-like"/>
    <property type="match status" value="1"/>
</dbReference>
<dbReference type="AlphaFoldDB" id="A0A7J4IRI3"/>
<dbReference type="EMBL" id="JAGVWF010000064">
    <property type="protein sequence ID" value="MBS3059661.1"/>
    <property type="molecule type" value="Genomic_DNA"/>
</dbReference>
<organism evidence="4 6">
    <name type="scientific">Candidatus Iainarchaeum sp</name>
    <dbReference type="NCBI Taxonomy" id="3101447"/>
    <lineage>
        <taxon>Archaea</taxon>
        <taxon>Candidatus Iainarchaeota</taxon>
        <taxon>Candidatus Iainarchaeia</taxon>
        <taxon>Candidatus Iainarchaeales</taxon>
        <taxon>Candidatus Iainarchaeaceae</taxon>
        <taxon>Candidatus Iainarchaeum</taxon>
    </lineage>
</organism>
<dbReference type="PANTHER" id="PTHR46401">
    <property type="entry name" value="GLYCOSYLTRANSFERASE WBBK-RELATED"/>
    <property type="match status" value="1"/>
</dbReference>
<dbReference type="Pfam" id="PF13439">
    <property type="entry name" value="Glyco_transf_4"/>
    <property type="match status" value="1"/>
</dbReference>
<comment type="caution">
    <text evidence="4">The sequence shown here is derived from an EMBL/GenBank/DDBJ whole genome shotgun (WGS) entry which is preliminary data.</text>
</comment>
<dbReference type="Proteomes" id="UP000683213">
    <property type="component" value="Unassembled WGS sequence"/>
</dbReference>
<evidence type="ECO:0000313" key="4">
    <source>
        <dbReference type="EMBL" id="HIH08042.1"/>
    </source>
</evidence>
<proteinExistence type="predicted"/>
<reference evidence="5" key="2">
    <citation type="submission" date="2021-03" db="EMBL/GenBank/DDBJ databases">
        <authorList>
            <person name="Jaffe A."/>
        </authorList>
    </citation>
    <scope>NUCLEOTIDE SEQUENCE</scope>
    <source>
        <strain evidence="5">RIFCSPHIGHO2_01_FULL_GW2011_AR10_43_9</strain>
    </source>
</reference>
<dbReference type="PANTHER" id="PTHR46401:SF2">
    <property type="entry name" value="GLYCOSYLTRANSFERASE WBBK-RELATED"/>
    <property type="match status" value="1"/>
</dbReference>
<dbReference type="Proteomes" id="UP000577419">
    <property type="component" value="Unassembled WGS sequence"/>
</dbReference>
<evidence type="ECO:0000259" key="3">
    <source>
        <dbReference type="Pfam" id="PF13439"/>
    </source>
</evidence>
<evidence type="ECO:0000259" key="2">
    <source>
        <dbReference type="Pfam" id="PF00534"/>
    </source>
</evidence>
<dbReference type="Gene3D" id="3.40.50.2000">
    <property type="entry name" value="Glycogen Phosphorylase B"/>
    <property type="match status" value="2"/>
</dbReference>
<feature type="domain" description="Glycosyltransferase subfamily 4-like N-terminal" evidence="3">
    <location>
        <begin position="17"/>
        <end position="181"/>
    </location>
</feature>
<dbReference type="GO" id="GO:0016757">
    <property type="term" value="F:glycosyltransferase activity"/>
    <property type="evidence" value="ECO:0007669"/>
    <property type="project" value="InterPro"/>
</dbReference>
<sequence>MKLALVHLGFPPEDLAGGAKYVYYLANELAMLGNKVTVFTYKAEETSNAMESDYPLKENVTVERLNYRHLPVFREKFLVGLNHRLSKGFDLVIGFQSLYLTTTLALRHCRRKSIPYACTTFDLGVFSSALTEKIRGRLQLSEVFKHMVFGTVISEKSRAVLAKKFPEFSDRIFTITPGIDFNVFNAEKVNRNEAAEELALDRKSRHLLFVGRIAPEKGINYLFEAFEIVKQKNPDVKLVVVGEGNDHFVENLKGQLEHRNLRESTVFLTMLSQQELASLYGCCDLTVLPSTTMAEGFGMVLLESLAMGTPVVTTRIAGAAYIVEGNPSFGSVVKEADSVELANAIEKELKRKKKVDLKALKNFSWKEIARQYQKLIEGKR</sequence>
<keyword evidence="1 4" id="KW-0808">Transferase</keyword>
<evidence type="ECO:0000313" key="5">
    <source>
        <dbReference type="EMBL" id="MBS3059661.1"/>
    </source>
</evidence>
<evidence type="ECO:0000256" key="1">
    <source>
        <dbReference type="ARBA" id="ARBA00022679"/>
    </source>
</evidence>
<protein>
    <submittedName>
        <fullName evidence="4">Glycosyltransferase family 4 protein</fullName>
    </submittedName>
</protein>
<dbReference type="Pfam" id="PF00534">
    <property type="entry name" value="Glycos_transf_1"/>
    <property type="match status" value="1"/>
</dbReference>
<evidence type="ECO:0000313" key="6">
    <source>
        <dbReference type="Proteomes" id="UP000577419"/>
    </source>
</evidence>
<dbReference type="EMBL" id="DUFG01000011">
    <property type="protein sequence ID" value="HIH08042.1"/>
    <property type="molecule type" value="Genomic_DNA"/>
</dbReference>
<reference evidence="4" key="1">
    <citation type="journal article" date="2020" name="bioRxiv">
        <title>A rank-normalized archaeal taxonomy based on genome phylogeny resolves widespread incomplete and uneven classifications.</title>
        <authorList>
            <person name="Rinke C."/>
            <person name="Chuvochina M."/>
            <person name="Mussig A.J."/>
            <person name="Chaumeil P.-A."/>
            <person name="Waite D.W."/>
            <person name="Whitman W.B."/>
            <person name="Parks D.H."/>
            <person name="Hugenholtz P."/>
        </authorList>
    </citation>
    <scope>NUCLEOTIDE SEQUENCE</scope>
    <source>
        <strain evidence="4">UBA10011</strain>
    </source>
</reference>
<name>A0A7J4IRI3_9ARCH</name>
<reference evidence="5" key="3">
    <citation type="submission" date="2021-05" db="EMBL/GenBank/DDBJ databases">
        <title>Protein family content uncovers lineage relationships and bacterial pathway maintenance mechanisms in DPANN archaea.</title>
        <authorList>
            <person name="Castelle C.J."/>
            <person name="Meheust R."/>
            <person name="Jaffe A.L."/>
            <person name="Seitz K."/>
            <person name="Gong X."/>
            <person name="Baker B.J."/>
            <person name="Banfield J.F."/>
        </authorList>
    </citation>
    <scope>NUCLEOTIDE SEQUENCE</scope>
    <source>
        <strain evidence="5">RIFCSPHIGHO2_01_FULL_GW2011_AR10_43_9</strain>
    </source>
</reference>